<comment type="caution">
    <text evidence="1">The sequence shown here is derived from an EMBL/GenBank/DDBJ whole genome shotgun (WGS) entry which is preliminary data.</text>
</comment>
<gene>
    <name evidence="1" type="ORF">CIPAW_05G254500</name>
</gene>
<organism evidence="1 2">
    <name type="scientific">Carya illinoinensis</name>
    <name type="common">Pecan</name>
    <dbReference type="NCBI Taxonomy" id="32201"/>
    <lineage>
        <taxon>Eukaryota</taxon>
        <taxon>Viridiplantae</taxon>
        <taxon>Streptophyta</taxon>
        <taxon>Embryophyta</taxon>
        <taxon>Tracheophyta</taxon>
        <taxon>Spermatophyta</taxon>
        <taxon>Magnoliopsida</taxon>
        <taxon>eudicotyledons</taxon>
        <taxon>Gunneridae</taxon>
        <taxon>Pentapetalae</taxon>
        <taxon>rosids</taxon>
        <taxon>fabids</taxon>
        <taxon>Fagales</taxon>
        <taxon>Juglandaceae</taxon>
        <taxon>Carya</taxon>
    </lineage>
</organism>
<keyword evidence="2" id="KW-1185">Reference proteome</keyword>
<proteinExistence type="predicted"/>
<name>A0A8T1QNZ4_CARIL</name>
<accession>A0A8T1QNZ4</accession>
<evidence type="ECO:0000313" key="2">
    <source>
        <dbReference type="Proteomes" id="UP000811609"/>
    </source>
</evidence>
<dbReference type="AlphaFoldDB" id="A0A8T1QNZ4"/>
<protein>
    <submittedName>
        <fullName evidence="1">Uncharacterized protein</fullName>
    </submittedName>
</protein>
<reference evidence="1" key="1">
    <citation type="submission" date="2020-12" db="EMBL/GenBank/DDBJ databases">
        <title>WGS assembly of Carya illinoinensis cv. Pawnee.</title>
        <authorList>
            <person name="Platts A."/>
            <person name="Shu S."/>
            <person name="Wright S."/>
            <person name="Barry K."/>
            <person name="Edger P."/>
            <person name="Pires J.C."/>
            <person name="Schmutz J."/>
        </authorList>
    </citation>
    <scope>NUCLEOTIDE SEQUENCE</scope>
    <source>
        <tissue evidence="1">Leaf</tissue>
    </source>
</reference>
<evidence type="ECO:0000313" key="1">
    <source>
        <dbReference type="EMBL" id="KAG6655979.1"/>
    </source>
</evidence>
<dbReference type="Proteomes" id="UP000811609">
    <property type="component" value="Chromosome 5"/>
</dbReference>
<sequence>MVLLNCEKRVNSPGYLNTSTCFGNRSYASNSSSSQPEVGFRCVIYSQMNTGDVEDLCQVEHIFQTSWSVRNLVLEDPSSISCTDLHNLLLYGFELSWMTPTDCGKCGIFEFSEQRRFC</sequence>
<dbReference type="EMBL" id="CM031813">
    <property type="protein sequence ID" value="KAG6655979.1"/>
    <property type="molecule type" value="Genomic_DNA"/>
</dbReference>